<dbReference type="NCBIfam" id="TIGR01764">
    <property type="entry name" value="excise"/>
    <property type="match status" value="1"/>
</dbReference>
<dbReference type="Pfam" id="PF12728">
    <property type="entry name" value="HTH_17"/>
    <property type="match status" value="1"/>
</dbReference>
<keyword evidence="3" id="KW-1185">Reference proteome</keyword>
<dbReference type="Proteomes" id="UP001589683">
    <property type="component" value="Unassembled WGS sequence"/>
</dbReference>
<proteinExistence type="predicted"/>
<sequence length="156" mass="17662">MMALLQASIFGDRLPTQVEQDDATRLKRIMDITRGRGGGYRFCFSALDTKEPQEVHIDVALGDALRAFLEIVSRGQSVQIVPIEAELSTKQAAAILNVSRPFLIKLLEAQEIAYRLVGRHRRVKAADLFEYKQKQDSSRNEILCQMLADDEQEDQI</sequence>
<evidence type="ECO:0000313" key="2">
    <source>
        <dbReference type="EMBL" id="MFB9233661.1"/>
    </source>
</evidence>
<gene>
    <name evidence="2" type="ORF">ACFFUT_17850</name>
</gene>
<accession>A0ABV5JJM8</accession>
<dbReference type="InterPro" id="IPR041657">
    <property type="entry name" value="HTH_17"/>
</dbReference>
<feature type="domain" description="Helix-turn-helix" evidence="1">
    <location>
        <begin position="87"/>
        <end position="135"/>
    </location>
</feature>
<evidence type="ECO:0000259" key="1">
    <source>
        <dbReference type="Pfam" id="PF12728"/>
    </source>
</evidence>
<protein>
    <submittedName>
        <fullName evidence="2">Helix-turn-helix domain-containing protein</fullName>
    </submittedName>
</protein>
<name>A0ABV5JJM8_9RHOB</name>
<dbReference type="EMBL" id="JBHMEA010000051">
    <property type="protein sequence ID" value="MFB9233661.1"/>
    <property type="molecule type" value="Genomic_DNA"/>
</dbReference>
<organism evidence="2 3">
    <name type="scientific">Pseudohalocynthiibacter aestuariivivens</name>
    <dbReference type="NCBI Taxonomy" id="1591409"/>
    <lineage>
        <taxon>Bacteria</taxon>
        <taxon>Pseudomonadati</taxon>
        <taxon>Pseudomonadota</taxon>
        <taxon>Alphaproteobacteria</taxon>
        <taxon>Rhodobacterales</taxon>
        <taxon>Paracoccaceae</taxon>
        <taxon>Pseudohalocynthiibacter</taxon>
    </lineage>
</organism>
<reference evidence="2 3" key="1">
    <citation type="submission" date="2024-09" db="EMBL/GenBank/DDBJ databases">
        <authorList>
            <person name="Sun Q."/>
            <person name="Mori K."/>
        </authorList>
    </citation>
    <scope>NUCLEOTIDE SEQUENCE [LARGE SCALE GENOMIC DNA]</scope>
    <source>
        <strain evidence="2 3">CECT 8726</strain>
    </source>
</reference>
<dbReference type="RefSeq" id="WP_246531716.1">
    <property type="nucleotide sequence ID" value="NZ_JAGFNU010000007.1"/>
</dbReference>
<evidence type="ECO:0000313" key="3">
    <source>
        <dbReference type="Proteomes" id="UP001589683"/>
    </source>
</evidence>
<comment type="caution">
    <text evidence="2">The sequence shown here is derived from an EMBL/GenBank/DDBJ whole genome shotgun (WGS) entry which is preliminary data.</text>
</comment>
<dbReference type="InterPro" id="IPR010093">
    <property type="entry name" value="SinI_DNA-bd"/>
</dbReference>